<keyword evidence="2" id="KW-0732">Signal</keyword>
<keyword evidence="4" id="KW-1185">Reference proteome</keyword>
<dbReference type="RefSeq" id="WP_324275120.1">
    <property type="nucleotide sequence ID" value="NZ_CP141261.1"/>
</dbReference>
<evidence type="ECO:0008006" key="5">
    <source>
        <dbReference type="Google" id="ProtNLM"/>
    </source>
</evidence>
<name>A0ABZ1B209_9ACTN</name>
<organism evidence="3 4">
    <name type="scientific">Blastococcus brunescens</name>
    <dbReference type="NCBI Taxonomy" id="1564165"/>
    <lineage>
        <taxon>Bacteria</taxon>
        <taxon>Bacillati</taxon>
        <taxon>Actinomycetota</taxon>
        <taxon>Actinomycetes</taxon>
        <taxon>Geodermatophilales</taxon>
        <taxon>Geodermatophilaceae</taxon>
        <taxon>Blastococcus</taxon>
    </lineage>
</organism>
<dbReference type="EMBL" id="CP141261">
    <property type="protein sequence ID" value="WRL63788.1"/>
    <property type="molecule type" value="Genomic_DNA"/>
</dbReference>
<evidence type="ECO:0000313" key="4">
    <source>
        <dbReference type="Proteomes" id="UP001324287"/>
    </source>
</evidence>
<evidence type="ECO:0000313" key="3">
    <source>
        <dbReference type="EMBL" id="WRL63788.1"/>
    </source>
</evidence>
<accession>A0ABZ1B209</accession>
<feature type="signal peptide" evidence="2">
    <location>
        <begin position="1"/>
        <end position="31"/>
    </location>
</feature>
<proteinExistence type="predicted"/>
<dbReference type="Proteomes" id="UP001324287">
    <property type="component" value="Chromosome"/>
</dbReference>
<feature type="region of interest" description="Disordered" evidence="1">
    <location>
        <begin position="111"/>
        <end position="152"/>
    </location>
</feature>
<gene>
    <name evidence="3" type="ORF">U6N30_29825</name>
</gene>
<feature type="chain" id="PRO_5047353095" description="CARDB domain-containing protein" evidence="2">
    <location>
        <begin position="32"/>
        <end position="152"/>
    </location>
</feature>
<sequence length="152" mass="15257">MIRTALPRAAVAPLFATALGLGVLGGPAATAAAAPLPAPVLAVPAFTAAPDENALGPDRPVTIEVGRFEPRTITPGSLVTVTGLLTNTGSAPITDLSVRLQRGDVLTTRAELAADQRDPDPATTVLVPFQPVDGALPPATSSPSATPCPPRS</sequence>
<protein>
    <recommendedName>
        <fullName evidence="5">CARDB domain-containing protein</fullName>
    </recommendedName>
</protein>
<evidence type="ECO:0000256" key="2">
    <source>
        <dbReference type="SAM" id="SignalP"/>
    </source>
</evidence>
<reference evidence="3 4" key="1">
    <citation type="submission" date="2023-12" db="EMBL/GenBank/DDBJ databases">
        <title>Blastococcus brunescens sp. nov., an actonobacterium isolated from sandstone collected in sahara desert.</title>
        <authorList>
            <person name="Gtari M."/>
            <person name="Ghodhbane F."/>
        </authorList>
    </citation>
    <scope>NUCLEOTIDE SEQUENCE [LARGE SCALE GENOMIC DNA]</scope>
    <source>
        <strain evidence="3 4">BMG 8361</strain>
    </source>
</reference>
<evidence type="ECO:0000256" key="1">
    <source>
        <dbReference type="SAM" id="MobiDB-lite"/>
    </source>
</evidence>